<name>A0A067SG96_GALM3</name>
<proteinExistence type="predicted"/>
<feature type="domain" description="BTB" evidence="1">
    <location>
        <begin position="21"/>
        <end position="129"/>
    </location>
</feature>
<evidence type="ECO:0000259" key="1">
    <source>
        <dbReference type="SMART" id="SM00225"/>
    </source>
</evidence>
<dbReference type="Gene3D" id="3.30.710.10">
    <property type="entry name" value="Potassium Channel Kv1.1, Chain A"/>
    <property type="match status" value="1"/>
</dbReference>
<protein>
    <recommendedName>
        <fullName evidence="1">BTB domain-containing protein</fullName>
    </recommendedName>
</protein>
<gene>
    <name evidence="2" type="ORF">GALMADRAFT_76606</name>
</gene>
<reference evidence="3" key="1">
    <citation type="journal article" date="2014" name="Proc. Natl. Acad. Sci. U.S.A.">
        <title>Extensive sampling of basidiomycete genomes demonstrates inadequacy of the white-rot/brown-rot paradigm for wood decay fungi.</title>
        <authorList>
            <person name="Riley R."/>
            <person name="Salamov A.A."/>
            <person name="Brown D.W."/>
            <person name="Nagy L.G."/>
            <person name="Floudas D."/>
            <person name="Held B.W."/>
            <person name="Levasseur A."/>
            <person name="Lombard V."/>
            <person name="Morin E."/>
            <person name="Otillar R."/>
            <person name="Lindquist E.A."/>
            <person name="Sun H."/>
            <person name="LaButti K.M."/>
            <person name="Schmutz J."/>
            <person name="Jabbour D."/>
            <person name="Luo H."/>
            <person name="Baker S.E."/>
            <person name="Pisabarro A.G."/>
            <person name="Walton J.D."/>
            <person name="Blanchette R.A."/>
            <person name="Henrissat B."/>
            <person name="Martin F."/>
            <person name="Cullen D."/>
            <person name="Hibbett D.S."/>
            <person name="Grigoriev I.V."/>
        </authorList>
    </citation>
    <scope>NUCLEOTIDE SEQUENCE [LARGE SCALE GENOMIC DNA]</scope>
    <source>
        <strain evidence="3">CBS 339.88</strain>
    </source>
</reference>
<dbReference type="EMBL" id="KL142399">
    <property type="protein sequence ID" value="KDR69921.1"/>
    <property type="molecule type" value="Genomic_DNA"/>
</dbReference>
<sequence length="316" mass="35958">MLDSIPPEKPAQVEGLWFEDGNLILRAENSLFRIYSGLLAARSSVFRDMLSFPPPYEGNPTMDGCSIVTVYDSARDMGYFLQAIFDSSFFEPAPTPTELPIVESVLRLSLKYDVQYLRKRALQHLLTTFPMTLKAWQQRDDLRTIPPVDNTPFAAFRLAREFDLVWLLPSIVYCMSSHPFEKTLDHATWEDEQIDLSWADKRMCIIGRQKIVLTQSRQAITMMKAASAEVDGCTGDSCGSTRQRCADILSGWDMAGILDYFEDNSDVYYCDLCSTCRIAFKQSSDSACQAMWNDLPGMFSLPEWAALEEERQKSFD</sequence>
<dbReference type="SMART" id="SM00225">
    <property type="entry name" value="BTB"/>
    <property type="match status" value="1"/>
</dbReference>
<keyword evidence="3" id="KW-1185">Reference proteome</keyword>
<dbReference type="Proteomes" id="UP000027222">
    <property type="component" value="Unassembled WGS sequence"/>
</dbReference>
<dbReference type="HOGENOM" id="CLU_033082_3_1_1"/>
<accession>A0A067SG96</accession>
<evidence type="ECO:0000313" key="3">
    <source>
        <dbReference type="Proteomes" id="UP000027222"/>
    </source>
</evidence>
<organism evidence="2 3">
    <name type="scientific">Galerina marginata (strain CBS 339.88)</name>
    <dbReference type="NCBI Taxonomy" id="685588"/>
    <lineage>
        <taxon>Eukaryota</taxon>
        <taxon>Fungi</taxon>
        <taxon>Dikarya</taxon>
        <taxon>Basidiomycota</taxon>
        <taxon>Agaricomycotina</taxon>
        <taxon>Agaricomycetes</taxon>
        <taxon>Agaricomycetidae</taxon>
        <taxon>Agaricales</taxon>
        <taxon>Agaricineae</taxon>
        <taxon>Strophariaceae</taxon>
        <taxon>Galerina</taxon>
    </lineage>
</organism>
<dbReference type="AlphaFoldDB" id="A0A067SG96"/>
<evidence type="ECO:0000313" key="2">
    <source>
        <dbReference type="EMBL" id="KDR69921.1"/>
    </source>
</evidence>
<dbReference type="InterPro" id="IPR011333">
    <property type="entry name" value="SKP1/BTB/POZ_sf"/>
</dbReference>
<dbReference type="InterPro" id="IPR000210">
    <property type="entry name" value="BTB/POZ_dom"/>
</dbReference>
<dbReference type="OrthoDB" id="3893071at2759"/>
<dbReference type="STRING" id="685588.A0A067SG96"/>